<evidence type="ECO:0000256" key="1">
    <source>
        <dbReference type="ARBA" id="ARBA00005898"/>
    </source>
</evidence>
<dbReference type="SUPFAM" id="SSF53623">
    <property type="entry name" value="MurD-like peptide ligases, catalytic domain"/>
    <property type="match status" value="1"/>
</dbReference>
<feature type="binding site" evidence="7">
    <location>
        <position position="386"/>
    </location>
    <ligand>
        <name>meso-2,6-diaminopimelate</name>
        <dbReference type="ChEBI" id="CHEBI:57791"/>
    </ligand>
</feature>
<feature type="binding site" evidence="7">
    <location>
        <position position="178"/>
    </location>
    <ligand>
        <name>UDP-N-acetyl-alpha-D-muramoyl-L-alanyl-D-glutamate</name>
        <dbReference type="ChEBI" id="CHEBI:83900"/>
    </ligand>
</feature>
<dbReference type="Gene3D" id="3.40.1390.10">
    <property type="entry name" value="MurE/MurF, N-terminal domain"/>
    <property type="match status" value="1"/>
</dbReference>
<dbReference type="InterPro" id="IPR000713">
    <property type="entry name" value="Mur_ligase_N"/>
</dbReference>
<dbReference type="PANTHER" id="PTHR23135">
    <property type="entry name" value="MUR LIGASE FAMILY MEMBER"/>
    <property type="match status" value="1"/>
</dbReference>
<keyword evidence="2 7" id="KW-0132">Cell division</keyword>
<accession>A0ABX8BAU0</accession>
<gene>
    <name evidence="7" type="primary">murE</name>
    <name evidence="12" type="ORF">J8C06_03565</name>
</gene>
<keyword evidence="4 7" id="KW-0573">Peptidoglycan synthesis</keyword>
<dbReference type="Pfam" id="PF02875">
    <property type="entry name" value="Mur_ligase_C"/>
    <property type="match status" value="1"/>
</dbReference>
<feature type="binding site" evidence="7">
    <location>
        <position position="186"/>
    </location>
    <ligand>
        <name>UDP-N-acetyl-alpha-D-muramoyl-L-alanyl-D-glutamate</name>
        <dbReference type="ChEBI" id="CHEBI:83900"/>
    </ligand>
</feature>
<name>A0ABX8BAU0_9BACT</name>
<dbReference type="NCBIfam" id="NF001126">
    <property type="entry name" value="PRK00139.1-4"/>
    <property type="match status" value="1"/>
</dbReference>
<dbReference type="RefSeq" id="WP_211429417.1">
    <property type="nucleotide sequence ID" value="NZ_CP072648.1"/>
</dbReference>
<evidence type="ECO:0000256" key="4">
    <source>
        <dbReference type="ARBA" id="ARBA00022984"/>
    </source>
</evidence>
<keyword evidence="7" id="KW-0963">Cytoplasm</keyword>
<feature type="binding site" evidence="7">
    <location>
        <position position="466"/>
    </location>
    <ligand>
        <name>meso-2,6-diaminopimelate</name>
        <dbReference type="ChEBI" id="CHEBI:57791"/>
    </ligand>
</feature>
<comment type="similarity">
    <text evidence="1 7">Belongs to the MurCDEF family. MurE subfamily.</text>
</comment>
<keyword evidence="7" id="KW-0547">Nucleotide-binding</keyword>
<feature type="modified residue" description="N6-carboxylysine" evidence="7">
    <location>
        <position position="218"/>
    </location>
</feature>
<evidence type="ECO:0000256" key="5">
    <source>
        <dbReference type="ARBA" id="ARBA00023306"/>
    </source>
</evidence>
<reference evidence="12 13" key="1">
    <citation type="submission" date="2021-03" db="EMBL/GenBank/DDBJ databases">
        <title>Genomic and phenotypic characterization of Chloracidobacterium isolates provides evidence for multiple species.</title>
        <authorList>
            <person name="Saini M.K."/>
            <person name="Costas A.M.G."/>
            <person name="Tank M."/>
            <person name="Bryant D.A."/>
        </authorList>
    </citation>
    <scope>NUCLEOTIDE SEQUENCE [LARGE SCALE GENOMIC DNA]</scope>
    <source>
        <strain evidence="12 13">BV2-C</strain>
    </source>
</reference>
<evidence type="ECO:0000313" key="13">
    <source>
        <dbReference type="Proteomes" id="UP000676506"/>
    </source>
</evidence>
<dbReference type="Proteomes" id="UP000676506">
    <property type="component" value="Chromosome 1"/>
</dbReference>
<feature type="domain" description="Mur ligase central" evidence="11">
    <location>
        <begin position="107"/>
        <end position="312"/>
    </location>
</feature>
<keyword evidence="7" id="KW-0067">ATP-binding</keyword>
<comment type="catalytic activity">
    <reaction evidence="7">
        <text>UDP-N-acetyl-alpha-D-muramoyl-L-alanyl-D-glutamate + meso-2,6-diaminopimelate + ATP = UDP-N-acetyl-alpha-D-muramoyl-L-alanyl-gamma-D-glutamyl-meso-2,6-diaminopimelate + ADP + phosphate + H(+)</text>
        <dbReference type="Rhea" id="RHEA:23676"/>
        <dbReference type="ChEBI" id="CHEBI:15378"/>
        <dbReference type="ChEBI" id="CHEBI:30616"/>
        <dbReference type="ChEBI" id="CHEBI:43474"/>
        <dbReference type="ChEBI" id="CHEBI:57791"/>
        <dbReference type="ChEBI" id="CHEBI:83900"/>
        <dbReference type="ChEBI" id="CHEBI:83905"/>
        <dbReference type="ChEBI" id="CHEBI:456216"/>
        <dbReference type="EC" id="6.3.2.13"/>
    </reaction>
</comment>
<organism evidence="12 13">
    <name type="scientific">Chloracidobacterium validum</name>
    <dbReference type="NCBI Taxonomy" id="2821543"/>
    <lineage>
        <taxon>Bacteria</taxon>
        <taxon>Pseudomonadati</taxon>
        <taxon>Acidobacteriota</taxon>
        <taxon>Terriglobia</taxon>
        <taxon>Terriglobales</taxon>
        <taxon>Acidobacteriaceae</taxon>
        <taxon>Chloracidobacterium</taxon>
    </lineage>
</organism>
<dbReference type="InterPro" id="IPR036565">
    <property type="entry name" value="Mur-like_cat_sf"/>
</dbReference>
<keyword evidence="7 12" id="KW-0436">Ligase</keyword>
<dbReference type="Gene3D" id="3.40.1190.10">
    <property type="entry name" value="Mur-like, catalytic domain"/>
    <property type="match status" value="1"/>
</dbReference>
<evidence type="ECO:0000256" key="6">
    <source>
        <dbReference type="ARBA" id="ARBA00023316"/>
    </source>
</evidence>
<dbReference type="GO" id="GO:0008765">
    <property type="term" value="F:UDP-N-acetylmuramoylalanyl-D-glutamate-2,6-diaminopimelate ligase activity"/>
    <property type="evidence" value="ECO:0007669"/>
    <property type="project" value="UniProtKB-EC"/>
</dbReference>
<sequence length="500" mass="54129">MSDLRAVAEAVAGHVSGQTFEVRQITHVAGDCEPDAVFAALPGVRVDGHDFIPEALARGARAVLSERPAPPDFPAAWLQVADARRAMAQIAALLHGHPSRHLRLVGVTGTNGKTTTTYVLYEIFRAAHGHAALLGTIEQRIDDDTRPARLTTPEAPETQAFLSRAYARGCRHAAMEVSSIGLDRQRVADVRFAAAIFTNLTQDHLDYHGTMERYFDAKLRLFDGRNGEVPGVAVLNTDDPRTSDIIAALRQRAPVMTYAVRDSVAAVRLERLTMQPRGMALRVQTPQGPVELTTKLVGTPHVYNILAATATALALDTPVDAIVAGAARAVVPGRFEIVEGSDDDLLVAVDYAHTPDALANVTATARELAAIRGGRVVTLFGCGGDRDRTKRPLMAEAAARGSDVVILTSDNPRRESPERILDDAEVGLRAVGKPFHRILDRREAIAFAIRTAQPRDVVVLAGKGHETYQILSNLTIHFDDREEARQALRALRADNGTKLN</sequence>
<dbReference type="PANTHER" id="PTHR23135:SF4">
    <property type="entry name" value="UDP-N-ACETYLMURAMOYL-L-ALANYL-D-GLUTAMATE--2,6-DIAMINOPIMELATE LIGASE MURE HOMOLOG, CHLOROPLASTIC"/>
    <property type="match status" value="1"/>
</dbReference>
<feature type="domain" description="Mur ligase N-terminal catalytic" evidence="9">
    <location>
        <begin position="31"/>
        <end position="92"/>
    </location>
</feature>
<evidence type="ECO:0000256" key="8">
    <source>
        <dbReference type="RuleBase" id="RU004135"/>
    </source>
</evidence>
<dbReference type="Pfam" id="PF01225">
    <property type="entry name" value="Mur_ligase"/>
    <property type="match status" value="1"/>
</dbReference>
<evidence type="ECO:0000313" key="12">
    <source>
        <dbReference type="EMBL" id="QUW03527.1"/>
    </source>
</evidence>
<proteinExistence type="inferred from homology"/>
<protein>
    <recommendedName>
        <fullName evidence="7">UDP-N-acetylmuramoyl-L-alanyl-D-glutamate--2,6-diaminopimelate ligase</fullName>
        <ecNumber evidence="7">6.3.2.13</ecNumber>
    </recommendedName>
    <alternativeName>
        <fullName evidence="7">Meso-A2pm-adding enzyme</fullName>
    </alternativeName>
    <alternativeName>
        <fullName evidence="7">Meso-diaminopimelate-adding enzyme</fullName>
    </alternativeName>
    <alternativeName>
        <fullName evidence="7">UDP-MurNAc-L-Ala-D-Glu:meso-diaminopimelate ligase</fullName>
    </alternativeName>
    <alternativeName>
        <fullName evidence="7">UDP-MurNAc-tripeptide synthetase</fullName>
    </alternativeName>
    <alternativeName>
        <fullName evidence="7">UDP-N-acetylmuramyl-tripeptide synthetase</fullName>
    </alternativeName>
</protein>
<keyword evidence="13" id="KW-1185">Reference proteome</keyword>
<feature type="binding site" evidence="7">
    <location>
        <begin position="410"/>
        <end position="413"/>
    </location>
    <ligand>
        <name>meso-2,6-diaminopimelate</name>
        <dbReference type="ChEBI" id="CHEBI:57791"/>
    </ligand>
</feature>
<dbReference type="InterPro" id="IPR036615">
    <property type="entry name" value="Mur_ligase_C_dom_sf"/>
</dbReference>
<evidence type="ECO:0000259" key="9">
    <source>
        <dbReference type="Pfam" id="PF01225"/>
    </source>
</evidence>
<comment type="pathway">
    <text evidence="7 8">Cell wall biogenesis; peptidoglycan biosynthesis.</text>
</comment>
<evidence type="ECO:0000256" key="3">
    <source>
        <dbReference type="ARBA" id="ARBA00022960"/>
    </source>
</evidence>
<dbReference type="EC" id="6.3.2.13" evidence="7"/>
<dbReference type="Gene3D" id="3.90.190.20">
    <property type="entry name" value="Mur ligase, C-terminal domain"/>
    <property type="match status" value="1"/>
</dbReference>
<keyword evidence="7" id="KW-0460">Magnesium</keyword>
<dbReference type="SUPFAM" id="SSF53244">
    <property type="entry name" value="MurD-like peptide ligases, peptide-binding domain"/>
    <property type="match status" value="1"/>
</dbReference>
<keyword evidence="6 7" id="KW-0961">Cell wall biogenesis/degradation</keyword>
<dbReference type="HAMAP" id="MF_00208">
    <property type="entry name" value="MurE"/>
    <property type="match status" value="1"/>
</dbReference>
<dbReference type="EMBL" id="CP072648">
    <property type="protein sequence ID" value="QUW03527.1"/>
    <property type="molecule type" value="Genomic_DNA"/>
</dbReference>
<comment type="function">
    <text evidence="7">Catalyzes the addition of meso-diaminopimelic acid to the nucleotide precursor UDP-N-acetylmuramoyl-L-alanyl-D-glutamate (UMAG) in the biosynthesis of bacterial cell-wall peptidoglycan.</text>
</comment>
<evidence type="ECO:0000256" key="2">
    <source>
        <dbReference type="ARBA" id="ARBA00022618"/>
    </source>
</evidence>
<comment type="cofactor">
    <cofactor evidence="7">
        <name>Mg(2+)</name>
        <dbReference type="ChEBI" id="CHEBI:18420"/>
    </cofactor>
</comment>
<dbReference type="Pfam" id="PF08245">
    <property type="entry name" value="Mur_ligase_M"/>
    <property type="match status" value="1"/>
</dbReference>
<feature type="domain" description="Mur ligase C-terminal" evidence="10">
    <location>
        <begin position="333"/>
        <end position="464"/>
    </location>
</feature>
<comment type="PTM">
    <text evidence="7">Carboxylation is probably crucial for Mg(2+) binding and, consequently, for the gamma-phosphate positioning of ATP.</text>
</comment>
<dbReference type="InterPro" id="IPR005761">
    <property type="entry name" value="UDP-N-AcMur-Glu-dNH2Pim_ligase"/>
</dbReference>
<evidence type="ECO:0000259" key="11">
    <source>
        <dbReference type="Pfam" id="PF08245"/>
    </source>
</evidence>
<feature type="binding site" evidence="7">
    <location>
        <begin position="151"/>
        <end position="152"/>
    </location>
    <ligand>
        <name>UDP-N-acetyl-alpha-D-muramoyl-L-alanyl-D-glutamate</name>
        <dbReference type="ChEBI" id="CHEBI:83900"/>
    </ligand>
</feature>
<dbReference type="SUPFAM" id="SSF63418">
    <property type="entry name" value="MurE/MurF N-terminal domain"/>
    <property type="match status" value="1"/>
</dbReference>
<evidence type="ECO:0000256" key="7">
    <source>
        <dbReference type="HAMAP-Rule" id="MF_00208"/>
    </source>
</evidence>
<dbReference type="NCBIfam" id="TIGR01085">
    <property type="entry name" value="murE"/>
    <property type="match status" value="1"/>
</dbReference>
<comment type="caution">
    <text evidence="7">Lacks conserved residue(s) required for the propagation of feature annotation.</text>
</comment>
<dbReference type="InterPro" id="IPR013221">
    <property type="entry name" value="Mur_ligase_cen"/>
</dbReference>
<feature type="short sequence motif" description="Meso-diaminopimelate recognition motif" evidence="7">
    <location>
        <begin position="410"/>
        <end position="413"/>
    </location>
</feature>
<evidence type="ECO:0000259" key="10">
    <source>
        <dbReference type="Pfam" id="PF02875"/>
    </source>
</evidence>
<feature type="binding site" evidence="7">
    <location>
        <begin position="109"/>
        <end position="115"/>
    </location>
    <ligand>
        <name>ATP</name>
        <dbReference type="ChEBI" id="CHEBI:30616"/>
    </ligand>
</feature>
<dbReference type="InterPro" id="IPR004101">
    <property type="entry name" value="Mur_ligase_C"/>
</dbReference>
<feature type="binding site" evidence="7">
    <location>
        <position position="462"/>
    </location>
    <ligand>
        <name>meso-2,6-diaminopimelate</name>
        <dbReference type="ChEBI" id="CHEBI:57791"/>
    </ligand>
</feature>
<keyword evidence="3 7" id="KW-0133">Cell shape</keyword>
<dbReference type="InterPro" id="IPR035911">
    <property type="entry name" value="MurE/MurF_N"/>
</dbReference>
<keyword evidence="5 7" id="KW-0131">Cell cycle</keyword>
<comment type="subcellular location">
    <subcellularLocation>
        <location evidence="7 8">Cytoplasm</location>
    </subcellularLocation>
</comment>